<reference evidence="1" key="1">
    <citation type="submission" date="2018-06" db="EMBL/GenBank/DDBJ databases">
        <authorList>
            <person name="Zhirakovskaya E."/>
        </authorList>
    </citation>
    <scope>NUCLEOTIDE SEQUENCE</scope>
</reference>
<dbReference type="AlphaFoldDB" id="A0A3B0Y6Q0"/>
<organism evidence="1">
    <name type="scientific">hydrothermal vent metagenome</name>
    <dbReference type="NCBI Taxonomy" id="652676"/>
    <lineage>
        <taxon>unclassified sequences</taxon>
        <taxon>metagenomes</taxon>
        <taxon>ecological metagenomes</taxon>
    </lineage>
</organism>
<gene>
    <name evidence="1" type="ORF">MNBD_GAMMA12-3668</name>
</gene>
<proteinExistence type="predicted"/>
<name>A0A3B0Y6Q0_9ZZZZ</name>
<sequence>MSAPSLAERYSIISKDAFKAKRLLATLRSHHIKFGVLLSKRSKIEAWEKSLKLSQMTLDKTFKEASEDQQNVKNAKLSQDDFNLKWKATGRIDKTRQILVKFQSEIIHYNKFRLSYNTLANELKGFLHNRSKTEDLTDLMYKMQKLMLALELAFKNQQYDKAVLLVSKSDIAKEFGYKKK</sequence>
<accession>A0A3B0Y6Q0</accession>
<protein>
    <submittedName>
        <fullName evidence="1">Uncharacterized protein</fullName>
    </submittedName>
</protein>
<dbReference type="EMBL" id="UOFL01000108">
    <property type="protein sequence ID" value="VAW76465.1"/>
    <property type="molecule type" value="Genomic_DNA"/>
</dbReference>
<evidence type="ECO:0000313" key="1">
    <source>
        <dbReference type="EMBL" id="VAW76465.1"/>
    </source>
</evidence>